<dbReference type="AlphaFoldDB" id="E3GYG8"/>
<dbReference type="STRING" id="523846.Mfer_0550"/>
<sequence length="129" mass="14054">MDDRDISLIAGVGVLVGIIGIIITSNMSLTPEVKIDQIGQESIGKKIKISGFVEKISKSKSGTYFLTVRDCSGLIPVVIFSSLAEKMKDNGIIIEEFSKKFINVEGRVSVYKGELEIIPDSKTSIKECI</sequence>
<dbReference type="HOGENOM" id="CLU_157010_0_0_2"/>
<evidence type="ECO:0000259" key="2">
    <source>
        <dbReference type="Pfam" id="PF01336"/>
    </source>
</evidence>
<dbReference type="InterPro" id="IPR004365">
    <property type="entry name" value="NA-bd_OB_tRNA"/>
</dbReference>
<protein>
    <submittedName>
        <fullName evidence="3">Nucleic acid binding OB-fold tRNA/helicase-type</fullName>
    </submittedName>
</protein>
<evidence type="ECO:0000256" key="1">
    <source>
        <dbReference type="SAM" id="Phobius"/>
    </source>
</evidence>
<feature type="domain" description="OB" evidence="2">
    <location>
        <begin position="48"/>
        <end position="121"/>
    </location>
</feature>
<evidence type="ECO:0000313" key="4">
    <source>
        <dbReference type="Proteomes" id="UP000002315"/>
    </source>
</evidence>
<dbReference type="Gene3D" id="2.40.50.140">
    <property type="entry name" value="Nucleic acid-binding proteins"/>
    <property type="match status" value="1"/>
</dbReference>
<keyword evidence="3" id="KW-0067">ATP-binding</keyword>
<keyword evidence="1" id="KW-0812">Transmembrane</keyword>
<keyword evidence="3" id="KW-0547">Nucleotide-binding</keyword>
<dbReference type="GO" id="GO:0004386">
    <property type="term" value="F:helicase activity"/>
    <property type="evidence" value="ECO:0007669"/>
    <property type="project" value="UniProtKB-KW"/>
</dbReference>
<dbReference type="KEGG" id="mfv:Mfer_0550"/>
<dbReference type="Proteomes" id="UP000002315">
    <property type="component" value="Chromosome"/>
</dbReference>
<evidence type="ECO:0000313" key="3">
    <source>
        <dbReference type="EMBL" id="ADP77350.1"/>
    </source>
</evidence>
<gene>
    <name evidence="3" type="ordered locus">Mfer_0550</name>
</gene>
<keyword evidence="4" id="KW-1185">Reference proteome</keyword>
<feature type="transmembrane region" description="Helical" evidence="1">
    <location>
        <begin position="6"/>
        <end position="24"/>
    </location>
</feature>
<proteinExistence type="predicted"/>
<keyword evidence="1" id="KW-0472">Membrane</keyword>
<organism evidence="3 4">
    <name type="scientific">Methanothermus fervidus (strain ATCC 43054 / DSM 2088 / JCM 10308 / V24 S)</name>
    <dbReference type="NCBI Taxonomy" id="523846"/>
    <lineage>
        <taxon>Archaea</taxon>
        <taxon>Methanobacteriati</taxon>
        <taxon>Methanobacteriota</taxon>
        <taxon>Methanomada group</taxon>
        <taxon>Methanobacteria</taxon>
        <taxon>Methanobacteriales</taxon>
        <taxon>Methanothermaceae</taxon>
        <taxon>Methanothermus</taxon>
    </lineage>
</organism>
<reference evidence="3 4" key="1">
    <citation type="journal article" date="2010" name="Stand. Genomic Sci.">
        <title>Complete genome sequence of Methanothermus fervidus type strain (V24S).</title>
        <authorList>
            <person name="Anderson I."/>
            <person name="Djao O.D."/>
            <person name="Misra M."/>
            <person name="Chertkov O."/>
            <person name="Nolan M."/>
            <person name="Lucas S."/>
            <person name="Lapidus A."/>
            <person name="Del Rio T.G."/>
            <person name="Tice H."/>
            <person name="Cheng J.F."/>
            <person name="Tapia R."/>
            <person name="Han C."/>
            <person name="Goodwin L."/>
            <person name="Pitluck S."/>
            <person name="Liolios K."/>
            <person name="Ivanova N."/>
            <person name="Mavromatis K."/>
            <person name="Mikhailova N."/>
            <person name="Pati A."/>
            <person name="Brambilla E."/>
            <person name="Chen A."/>
            <person name="Palaniappan K."/>
            <person name="Land M."/>
            <person name="Hauser L."/>
            <person name="Chang Y.J."/>
            <person name="Jeffries C.D."/>
            <person name="Sikorski J."/>
            <person name="Spring S."/>
            <person name="Rohde M."/>
            <person name="Eichinger K."/>
            <person name="Huber H."/>
            <person name="Wirth R."/>
            <person name="Goker M."/>
            <person name="Detter J.C."/>
            <person name="Woyke T."/>
            <person name="Bristow J."/>
            <person name="Eisen J.A."/>
            <person name="Markowitz V."/>
            <person name="Hugenholtz P."/>
            <person name="Klenk H.P."/>
            <person name="Kyrpides N.C."/>
        </authorList>
    </citation>
    <scope>NUCLEOTIDE SEQUENCE [LARGE SCALE GENOMIC DNA]</scope>
    <source>
        <strain evidence="4">ATCC 43054 / DSM 2088 / JCM 10308 / V24 S</strain>
    </source>
</reference>
<accession>E3GYG8</accession>
<dbReference type="Pfam" id="PF01336">
    <property type="entry name" value="tRNA_anti-codon"/>
    <property type="match status" value="1"/>
</dbReference>
<name>E3GYG8_METFV</name>
<keyword evidence="3" id="KW-0378">Hydrolase</keyword>
<keyword evidence="3" id="KW-0347">Helicase</keyword>
<keyword evidence="1" id="KW-1133">Transmembrane helix</keyword>
<dbReference type="SUPFAM" id="SSF50249">
    <property type="entry name" value="Nucleic acid-binding proteins"/>
    <property type="match status" value="1"/>
</dbReference>
<dbReference type="EMBL" id="CP002278">
    <property type="protein sequence ID" value="ADP77350.1"/>
    <property type="molecule type" value="Genomic_DNA"/>
</dbReference>
<dbReference type="InterPro" id="IPR012340">
    <property type="entry name" value="NA-bd_OB-fold"/>
</dbReference>
<dbReference type="GO" id="GO:0003676">
    <property type="term" value="F:nucleic acid binding"/>
    <property type="evidence" value="ECO:0007669"/>
    <property type="project" value="InterPro"/>
</dbReference>